<dbReference type="AlphaFoldDB" id="A0A143PN62"/>
<evidence type="ECO:0000313" key="3">
    <source>
        <dbReference type="EMBL" id="AMY09866.1"/>
    </source>
</evidence>
<dbReference type="STRING" id="1855912.LuPra_03093"/>
<dbReference type="InterPro" id="IPR036698">
    <property type="entry name" value="TM1070-like_sf"/>
</dbReference>
<gene>
    <name evidence="3" type="ORF">LuPra_03093</name>
</gene>
<protein>
    <submittedName>
        <fullName evidence="3">IPT/TIG domain protein</fullName>
    </submittedName>
</protein>
<dbReference type="Proteomes" id="UP000076079">
    <property type="component" value="Chromosome"/>
</dbReference>
<dbReference type="InterPro" id="IPR002909">
    <property type="entry name" value="IPT_dom"/>
</dbReference>
<sequence precursor="true">MFRATRLATAGVCAAFAMIATASSINAQPTLKTWYFAEGSTAPILPFEEEILIGNPTGTDAVVNLRFFPQDGSAPIPGQLTVKAYSRGGVNARQFTGANFGFAVELTASADVVVERSMYWGGGLFNFGPLYNPGTVSDMRAGHSSNGVNATQTTWSFAEGSAGFFQTYVLISNPGTLAANVRVNYLTSAGELVTVNDVVPSGQRRTYFANDALAQQLGPRSQFDFAIEVTSDVGVVAERAMYWNNFQGGHVTAGVTPQPAWLFAEGAQYAGALDTYVLLFNPNTEPIDVEVNFYGPGGLLQPVLVHMQPRTRAQVFAGDPAYPALQNTGFSISVVSVGSKPFVAERAVYKAGATLGDGTVATGASEAARKWGFADGQEGGFLQYQSPADADRRLFTTYYLVLNNTDTDATVRGVFYLEDDNSNVGTEVTITVPARSRGQFAPQTIPALHNRKFAAFFESDVPVVMERAMYWGNGMRGAHATGGTILPDTLPTLASPTAPPPPSLTGISPTRGNPSGGTLVTITGANLGLTADTTVSFGITGTPRQNVIVNNANSISVVTPPSGRGLASVIITTKGVPLELVGAFEFADPFAAGPAVSYGDLYGVIVSLAAARPFDLANSCREHGGNNRFMFEVVAELRRRFNTNRWGLNWKRGNVGDLSQDIVTYYSGPEGSAMPNSTQVRLYDIIGGHCGNASPFWVDQTAATRAAGAIGRWTVAPMCSDARYRDAKLNNGEWMFPECR</sequence>
<evidence type="ECO:0000259" key="2">
    <source>
        <dbReference type="SMART" id="SM00429"/>
    </source>
</evidence>
<keyword evidence="1" id="KW-0732">Signal</keyword>
<organism evidence="3 4">
    <name type="scientific">Luteitalea pratensis</name>
    <dbReference type="NCBI Taxonomy" id="1855912"/>
    <lineage>
        <taxon>Bacteria</taxon>
        <taxon>Pseudomonadati</taxon>
        <taxon>Acidobacteriota</taxon>
        <taxon>Vicinamibacteria</taxon>
        <taxon>Vicinamibacterales</taxon>
        <taxon>Vicinamibacteraceae</taxon>
        <taxon>Luteitalea</taxon>
    </lineage>
</organism>
<dbReference type="SUPFAM" id="SSF81296">
    <property type="entry name" value="E set domains"/>
    <property type="match status" value="1"/>
</dbReference>
<accession>A0A143PN62</accession>
<feature type="chain" id="PRO_5007511696" evidence="1">
    <location>
        <begin position="28"/>
        <end position="740"/>
    </location>
</feature>
<dbReference type="EMBL" id="CP015136">
    <property type="protein sequence ID" value="AMY09866.1"/>
    <property type="molecule type" value="Genomic_DNA"/>
</dbReference>
<name>A0A143PN62_LUTPR</name>
<feature type="domain" description="IPT/TIG" evidence="2">
    <location>
        <begin position="501"/>
        <end position="587"/>
    </location>
</feature>
<dbReference type="Gene3D" id="2.60.290.11">
    <property type="entry name" value="TM1070-like"/>
    <property type="match status" value="3"/>
</dbReference>
<reference evidence="4" key="2">
    <citation type="submission" date="2016-04" db="EMBL/GenBank/DDBJ databases">
        <title>First Complete Genome Sequence of a Subdivision 6 Acidobacterium.</title>
        <authorList>
            <person name="Huang S."/>
            <person name="Vieira S."/>
            <person name="Bunk B."/>
            <person name="Riedel T."/>
            <person name="Sproeer C."/>
            <person name="Overmann J."/>
        </authorList>
    </citation>
    <scope>NUCLEOTIDE SEQUENCE [LARGE SCALE GENOMIC DNA]</scope>
    <source>
        <strain evidence="4">DSM 100886 HEG_-6_39</strain>
    </source>
</reference>
<dbReference type="SUPFAM" id="SSF89232">
    <property type="entry name" value="Hypothetical protein TM1070"/>
    <property type="match status" value="1"/>
</dbReference>
<dbReference type="InterPro" id="IPR013783">
    <property type="entry name" value="Ig-like_fold"/>
</dbReference>
<dbReference type="SMART" id="SM00429">
    <property type="entry name" value="IPT"/>
    <property type="match status" value="1"/>
</dbReference>
<feature type="signal peptide" evidence="1">
    <location>
        <begin position="1"/>
        <end position="27"/>
    </location>
</feature>
<dbReference type="CDD" id="cd00102">
    <property type="entry name" value="IPT"/>
    <property type="match status" value="1"/>
</dbReference>
<evidence type="ECO:0000313" key="4">
    <source>
        <dbReference type="Proteomes" id="UP000076079"/>
    </source>
</evidence>
<reference evidence="3 4" key="1">
    <citation type="journal article" date="2016" name="Genome Announc.">
        <title>First Complete Genome Sequence of a Subdivision 6 Acidobacterium Strain.</title>
        <authorList>
            <person name="Huang S."/>
            <person name="Vieira S."/>
            <person name="Bunk B."/>
            <person name="Riedel T."/>
            <person name="Sproer C."/>
            <person name="Overmann J."/>
        </authorList>
    </citation>
    <scope>NUCLEOTIDE SEQUENCE [LARGE SCALE GENOMIC DNA]</scope>
    <source>
        <strain evidence="4">DSM 100886 HEG_-6_39</strain>
    </source>
</reference>
<dbReference type="Gene3D" id="2.60.40.10">
    <property type="entry name" value="Immunoglobulins"/>
    <property type="match status" value="1"/>
</dbReference>
<dbReference type="KEGG" id="abac:LuPra_03093"/>
<dbReference type="Pfam" id="PF01833">
    <property type="entry name" value="TIG"/>
    <property type="match status" value="1"/>
</dbReference>
<keyword evidence="4" id="KW-1185">Reference proteome</keyword>
<dbReference type="InterPro" id="IPR014756">
    <property type="entry name" value="Ig_E-set"/>
</dbReference>
<proteinExistence type="predicted"/>
<evidence type="ECO:0000256" key="1">
    <source>
        <dbReference type="SAM" id="SignalP"/>
    </source>
</evidence>